<comment type="caution">
    <text evidence="2">The sequence shown here is derived from an EMBL/GenBank/DDBJ whole genome shotgun (WGS) entry which is preliminary data.</text>
</comment>
<accession>A0AAE1D4F1</accession>
<evidence type="ECO:0000256" key="1">
    <source>
        <dbReference type="SAM" id="MobiDB-lite"/>
    </source>
</evidence>
<proteinExistence type="predicted"/>
<name>A0AAE1D4F1_9GAST</name>
<organism evidence="2 3">
    <name type="scientific">Elysia crispata</name>
    <name type="common">lettuce slug</name>
    <dbReference type="NCBI Taxonomy" id="231223"/>
    <lineage>
        <taxon>Eukaryota</taxon>
        <taxon>Metazoa</taxon>
        <taxon>Spiralia</taxon>
        <taxon>Lophotrochozoa</taxon>
        <taxon>Mollusca</taxon>
        <taxon>Gastropoda</taxon>
        <taxon>Heterobranchia</taxon>
        <taxon>Euthyneura</taxon>
        <taxon>Panpulmonata</taxon>
        <taxon>Sacoglossa</taxon>
        <taxon>Placobranchoidea</taxon>
        <taxon>Plakobranchidae</taxon>
        <taxon>Elysia</taxon>
    </lineage>
</organism>
<keyword evidence="3" id="KW-1185">Reference proteome</keyword>
<reference evidence="2" key="1">
    <citation type="journal article" date="2023" name="G3 (Bethesda)">
        <title>A reference genome for the long-term kleptoplast-retaining sea slug Elysia crispata morphotype clarki.</title>
        <authorList>
            <person name="Eastman K.E."/>
            <person name="Pendleton A.L."/>
            <person name="Shaikh M.A."/>
            <person name="Suttiyut T."/>
            <person name="Ogas R."/>
            <person name="Tomko P."/>
            <person name="Gavelis G."/>
            <person name="Widhalm J.R."/>
            <person name="Wisecaver J.H."/>
        </authorList>
    </citation>
    <scope>NUCLEOTIDE SEQUENCE</scope>
    <source>
        <strain evidence="2">ECLA1</strain>
    </source>
</reference>
<evidence type="ECO:0000313" key="3">
    <source>
        <dbReference type="Proteomes" id="UP001283361"/>
    </source>
</evidence>
<protein>
    <submittedName>
        <fullName evidence="2">Uncharacterized protein</fullName>
    </submittedName>
</protein>
<feature type="region of interest" description="Disordered" evidence="1">
    <location>
        <begin position="36"/>
        <end position="71"/>
    </location>
</feature>
<evidence type="ECO:0000313" key="2">
    <source>
        <dbReference type="EMBL" id="KAK3757006.1"/>
    </source>
</evidence>
<gene>
    <name evidence="2" type="ORF">RRG08_063198</name>
</gene>
<dbReference type="AlphaFoldDB" id="A0AAE1D4F1"/>
<sequence>MTRTHNNRNEGIQSQKRSFLHLALCMQLACIEAIPDPGDPQPHAALSSESYLAPRWRAGDLTDQKGGSNCE</sequence>
<dbReference type="EMBL" id="JAWDGP010005428">
    <property type="protein sequence ID" value="KAK3757006.1"/>
    <property type="molecule type" value="Genomic_DNA"/>
</dbReference>
<dbReference type="Proteomes" id="UP001283361">
    <property type="component" value="Unassembled WGS sequence"/>
</dbReference>